<dbReference type="InterPro" id="IPR006773">
    <property type="entry name" value="Rpn13/ADRM1"/>
</dbReference>
<dbReference type="PANTHER" id="PTHR12225">
    <property type="entry name" value="ADHESION REGULATING MOLECULE 1 110 KDA CELL MEMBRANE GLYCOPROTEIN"/>
    <property type="match status" value="1"/>
</dbReference>
<evidence type="ECO:0000256" key="2">
    <source>
        <dbReference type="ARBA" id="ARBA00004496"/>
    </source>
</evidence>
<organism evidence="8 9">
    <name type="scientific">Piedraia hortae CBS 480.64</name>
    <dbReference type="NCBI Taxonomy" id="1314780"/>
    <lineage>
        <taxon>Eukaryota</taxon>
        <taxon>Fungi</taxon>
        <taxon>Dikarya</taxon>
        <taxon>Ascomycota</taxon>
        <taxon>Pezizomycotina</taxon>
        <taxon>Dothideomycetes</taxon>
        <taxon>Dothideomycetidae</taxon>
        <taxon>Capnodiales</taxon>
        <taxon>Piedraiaceae</taxon>
        <taxon>Piedraia</taxon>
    </lineage>
</organism>
<dbReference type="InterPro" id="IPR044868">
    <property type="entry name" value="Rpn13/ADRM1_Pru"/>
</dbReference>
<dbReference type="GO" id="GO:0008541">
    <property type="term" value="C:proteasome regulatory particle, lid subcomplex"/>
    <property type="evidence" value="ECO:0007669"/>
    <property type="project" value="TreeGrafter"/>
</dbReference>
<name>A0A6A7C725_9PEZI</name>
<feature type="domain" description="Pru" evidence="7">
    <location>
        <begin position="1"/>
        <end position="135"/>
    </location>
</feature>
<accession>A0A6A7C725</accession>
<sequence>MTSTPAITFKAGKCNQEGTTVKCVRDPGYLYLWRDEELFHFCWRPRNAPVSDPELELFLVPGECTFKPYTRGTSEDGSVESPTTGRIFVLTFEGSPDKKYFWMQSKTQHPGGKLNWFSSRDQKLGEIVNSLLQGEQLSETQEAENSGRRPNNDDDDHMDIDETEDMETGGAGQDATGGDPRQEGELSREGGSDGARAPSQQDANQLVQNFLNSIRTNPSSTPKEAIVNLPELLTPATTIPYIDSADASQIDHLCSFLPPELFVQPHEGDMEVDQPQLSTEQKKDIVKRALRSPQFHQSVVSFTIALRDGGLPMVAEALGLKVENGGMVRGSSMALGGAEAIEVFINGVKRTVEKK</sequence>
<feature type="compositionally biased region" description="Acidic residues" evidence="6">
    <location>
        <begin position="153"/>
        <end position="167"/>
    </location>
</feature>
<proteinExistence type="predicted"/>
<dbReference type="Gene3D" id="1.10.2020.20">
    <property type="match status" value="1"/>
</dbReference>
<dbReference type="GO" id="GO:0070628">
    <property type="term" value="F:proteasome binding"/>
    <property type="evidence" value="ECO:0007669"/>
    <property type="project" value="TreeGrafter"/>
</dbReference>
<dbReference type="GO" id="GO:0061133">
    <property type="term" value="F:endopeptidase activator activity"/>
    <property type="evidence" value="ECO:0007669"/>
    <property type="project" value="TreeGrafter"/>
</dbReference>
<evidence type="ECO:0000256" key="6">
    <source>
        <dbReference type="SAM" id="MobiDB-lite"/>
    </source>
</evidence>
<evidence type="ECO:0000256" key="5">
    <source>
        <dbReference type="ARBA" id="ARBA00023242"/>
    </source>
</evidence>
<keyword evidence="4" id="KW-0647">Proteasome</keyword>
<dbReference type="EMBL" id="MU005964">
    <property type="protein sequence ID" value="KAF2862785.1"/>
    <property type="molecule type" value="Genomic_DNA"/>
</dbReference>
<feature type="compositionally biased region" description="Polar residues" evidence="6">
    <location>
        <begin position="135"/>
        <end position="144"/>
    </location>
</feature>
<keyword evidence="9" id="KW-1185">Reference proteome</keyword>
<evidence type="ECO:0000313" key="9">
    <source>
        <dbReference type="Proteomes" id="UP000799421"/>
    </source>
</evidence>
<evidence type="ECO:0000256" key="1">
    <source>
        <dbReference type="ARBA" id="ARBA00004123"/>
    </source>
</evidence>
<evidence type="ECO:0000256" key="3">
    <source>
        <dbReference type="ARBA" id="ARBA00022490"/>
    </source>
</evidence>
<dbReference type="GO" id="GO:0005737">
    <property type="term" value="C:cytoplasm"/>
    <property type="evidence" value="ECO:0007669"/>
    <property type="project" value="UniProtKB-SubCell"/>
</dbReference>
<dbReference type="GO" id="GO:0005634">
    <property type="term" value="C:nucleus"/>
    <property type="evidence" value="ECO:0007669"/>
    <property type="project" value="UniProtKB-SubCell"/>
</dbReference>
<feature type="compositionally biased region" description="Basic and acidic residues" evidence="6">
    <location>
        <begin position="180"/>
        <end position="191"/>
    </location>
</feature>
<dbReference type="PANTHER" id="PTHR12225:SF0">
    <property type="entry name" value="PROTEASOMAL UBIQUITIN RECEPTOR ADRM1"/>
    <property type="match status" value="1"/>
</dbReference>
<dbReference type="InterPro" id="IPR038633">
    <property type="entry name" value="Rpn13/ADRM1_Pru_sf"/>
</dbReference>
<dbReference type="PROSITE" id="PS51917">
    <property type="entry name" value="PRU"/>
    <property type="match status" value="1"/>
</dbReference>
<evidence type="ECO:0000256" key="4">
    <source>
        <dbReference type="ARBA" id="ARBA00022942"/>
    </source>
</evidence>
<dbReference type="AlphaFoldDB" id="A0A6A7C725"/>
<feature type="region of interest" description="Disordered" evidence="6">
    <location>
        <begin position="135"/>
        <end position="201"/>
    </location>
</feature>
<dbReference type="OrthoDB" id="340431at2759"/>
<dbReference type="Gene3D" id="2.30.29.70">
    <property type="entry name" value="Proteasomal ubiquitin receptor Rpn13/ADRM1"/>
    <property type="match status" value="1"/>
</dbReference>
<gene>
    <name evidence="8" type="ORF">K470DRAFT_212140</name>
</gene>
<keyword evidence="3" id="KW-0963">Cytoplasm</keyword>
<reference evidence="8" key="1">
    <citation type="journal article" date="2020" name="Stud. Mycol.">
        <title>101 Dothideomycetes genomes: a test case for predicting lifestyles and emergence of pathogens.</title>
        <authorList>
            <person name="Haridas S."/>
            <person name="Albert R."/>
            <person name="Binder M."/>
            <person name="Bloem J."/>
            <person name="Labutti K."/>
            <person name="Salamov A."/>
            <person name="Andreopoulos B."/>
            <person name="Baker S."/>
            <person name="Barry K."/>
            <person name="Bills G."/>
            <person name="Bluhm B."/>
            <person name="Cannon C."/>
            <person name="Castanera R."/>
            <person name="Culley D."/>
            <person name="Daum C."/>
            <person name="Ezra D."/>
            <person name="Gonzalez J."/>
            <person name="Henrissat B."/>
            <person name="Kuo A."/>
            <person name="Liang C."/>
            <person name="Lipzen A."/>
            <person name="Lutzoni F."/>
            <person name="Magnuson J."/>
            <person name="Mondo S."/>
            <person name="Nolan M."/>
            <person name="Ohm R."/>
            <person name="Pangilinan J."/>
            <person name="Park H.-J."/>
            <person name="Ramirez L."/>
            <person name="Alfaro M."/>
            <person name="Sun H."/>
            <person name="Tritt A."/>
            <person name="Yoshinaga Y."/>
            <person name="Zwiers L.-H."/>
            <person name="Turgeon B."/>
            <person name="Goodwin S."/>
            <person name="Spatafora J."/>
            <person name="Crous P."/>
            <person name="Grigoriev I."/>
        </authorList>
    </citation>
    <scope>NUCLEOTIDE SEQUENCE</scope>
    <source>
        <strain evidence="8">CBS 480.64</strain>
    </source>
</reference>
<dbReference type="InterPro" id="IPR038108">
    <property type="entry name" value="RPN13_DEUBAD_sf"/>
</dbReference>
<protein>
    <recommendedName>
        <fullName evidence="7">Pru domain-containing protein</fullName>
    </recommendedName>
</protein>
<keyword evidence="5" id="KW-0539">Nucleus</keyword>
<comment type="subcellular location">
    <subcellularLocation>
        <location evidence="2">Cytoplasm</location>
    </subcellularLocation>
    <subcellularLocation>
        <location evidence="1">Nucleus</location>
    </subcellularLocation>
</comment>
<dbReference type="Pfam" id="PF04683">
    <property type="entry name" value="Rpn13_ADRM1_Pru"/>
    <property type="match status" value="1"/>
</dbReference>
<dbReference type="Pfam" id="PF16550">
    <property type="entry name" value="RPN13_C"/>
    <property type="match status" value="1"/>
</dbReference>
<dbReference type="InterPro" id="IPR032368">
    <property type="entry name" value="RPN13_DEUBAD"/>
</dbReference>
<evidence type="ECO:0000313" key="8">
    <source>
        <dbReference type="EMBL" id="KAF2862785.1"/>
    </source>
</evidence>
<dbReference type="Proteomes" id="UP000799421">
    <property type="component" value="Unassembled WGS sequence"/>
</dbReference>
<evidence type="ECO:0000259" key="7">
    <source>
        <dbReference type="PROSITE" id="PS51917"/>
    </source>
</evidence>